<dbReference type="PANTHER" id="PTHR33434:SF4">
    <property type="entry name" value="PHOSPHATASE PROTEIN"/>
    <property type="match status" value="1"/>
</dbReference>
<protein>
    <submittedName>
        <fullName evidence="3">DAK2 domain-containing protein</fullName>
    </submittedName>
</protein>
<dbReference type="GO" id="GO:0008289">
    <property type="term" value="F:lipid binding"/>
    <property type="evidence" value="ECO:0007669"/>
    <property type="project" value="UniProtKB-KW"/>
</dbReference>
<dbReference type="AlphaFoldDB" id="A0A7X2N4P2"/>
<feature type="domain" description="DhaL" evidence="2">
    <location>
        <begin position="7"/>
        <end position="201"/>
    </location>
</feature>
<dbReference type="RefSeq" id="WP_154461536.1">
    <property type="nucleotide sequence ID" value="NZ_VUMM01000030.1"/>
</dbReference>
<dbReference type="PROSITE" id="PS51482">
    <property type="entry name" value="DEGV"/>
    <property type="match status" value="1"/>
</dbReference>
<dbReference type="GO" id="GO:0006071">
    <property type="term" value="P:glycerol metabolic process"/>
    <property type="evidence" value="ECO:0007669"/>
    <property type="project" value="InterPro"/>
</dbReference>
<evidence type="ECO:0000256" key="1">
    <source>
        <dbReference type="ARBA" id="ARBA00023121"/>
    </source>
</evidence>
<name>A0A7X2N4P2_9FIRM</name>
<organism evidence="3 4">
    <name type="scientific">Floccifex porci</name>
    <dbReference type="NCBI Taxonomy" id="2606629"/>
    <lineage>
        <taxon>Bacteria</taxon>
        <taxon>Bacillati</taxon>
        <taxon>Bacillota</taxon>
        <taxon>Erysipelotrichia</taxon>
        <taxon>Erysipelotrichales</taxon>
        <taxon>Erysipelotrichaceae</taxon>
        <taxon>Floccifex</taxon>
    </lineage>
</organism>
<dbReference type="SMART" id="SM01121">
    <property type="entry name" value="Dak1_2"/>
    <property type="match status" value="1"/>
</dbReference>
<dbReference type="InterPro" id="IPR019986">
    <property type="entry name" value="YloV-like"/>
</dbReference>
<dbReference type="InterPro" id="IPR033470">
    <property type="entry name" value="FakA-like_C"/>
</dbReference>
<dbReference type="InterPro" id="IPR048394">
    <property type="entry name" value="FakA-like_M"/>
</dbReference>
<dbReference type="Pfam" id="PF13684">
    <property type="entry name" value="FakA-like_C"/>
    <property type="match status" value="1"/>
</dbReference>
<dbReference type="PANTHER" id="PTHR33434">
    <property type="entry name" value="DEGV DOMAIN-CONTAINING PROTEIN DR_1986-RELATED"/>
    <property type="match status" value="1"/>
</dbReference>
<evidence type="ECO:0000313" key="3">
    <source>
        <dbReference type="EMBL" id="MSS02385.1"/>
    </source>
</evidence>
<sequence>MERIDGIVLKQMLESGMNHLSNHAAEVDALNVFPVPDGDTGTNMFLTVSNGVKAALQEEKNHVGKILKTLSRGLLMGARGNSGVITSQIFRGIYQDLQDNETIDASQLAHAFVNGSRIAYKAVMRPVEGTILTVVREAADYTYAYTVTEEITDCILVMEKMVEECNEALLRTPELLPVLAEVGVVDSGGKGLTIIFEGMLEALKGNVIGLSNESQSIDSAQTKVEGEEEFGFCTEFILKLSETGMRHFSESDFSDELATIGNSIVCVQDEDLVKVHVHTLEPFTAIKMGKRRGRFLKLKVENMQQQHDNILEKEEEQPVAEKKKYGIITVAPGSGIGDIFKELRADIVVGGGQTMNPSTEDFVEAIQKLNCDHIIILPNNSNIVMAANQAAQVCEDRDIHVLPAKTIPQGISACVMFNPEADIEENLSDMNEAIENVKSGEVTYAIKDTTYEGMDIKKDEFMGIFNRSIILSKPDCISATKALLDRMLDEDSELVTLIYGEDATLEQAQQMGEYIEQISDAEVEIYEGKQPVYPFIIGVE</sequence>
<dbReference type="InterPro" id="IPR004007">
    <property type="entry name" value="DhaL_dom"/>
</dbReference>
<dbReference type="EMBL" id="VUMM01000030">
    <property type="protein sequence ID" value="MSS02385.1"/>
    <property type="molecule type" value="Genomic_DNA"/>
</dbReference>
<accession>A0A7X2N4P2</accession>
<dbReference type="PROSITE" id="PS51480">
    <property type="entry name" value="DHAL"/>
    <property type="match status" value="1"/>
</dbReference>
<dbReference type="InterPro" id="IPR036117">
    <property type="entry name" value="DhaL_dom_sf"/>
</dbReference>
<evidence type="ECO:0000259" key="2">
    <source>
        <dbReference type="PROSITE" id="PS51480"/>
    </source>
</evidence>
<comment type="caution">
    <text evidence="3">The sequence shown here is derived from an EMBL/GenBank/DDBJ whole genome shotgun (WGS) entry which is preliminary data.</text>
</comment>
<proteinExistence type="predicted"/>
<dbReference type="Pfam" id="PF21645">
    <property type="entry name" value="FakA-like_M"/>
    <property type="match status" value="1"/>
</dbReference>
<dbReference type="InterPro" id="IPR003797">
    <property type="entry name" value="DegV"/>
</dbReference>
<keyword evidence="4" id="KW-1185">Reference proteome</keyword>
<dbReference type="SMART" id="SM01120">
    <property type="entry name" value="Dak2"/>
    <property type="match status" value="1"/>
</dbReference>
<dbReference type="Pfam" id="PF02734">
    <property type="entry name" value="Dak2"/>
    <property type="match status" value="1"/>
</dbReference>
<gene>
    <name evidence="3" type="ORF">FYJ50_09845</name>
</gene>
<dbReference type="SUPFAM" id="SSF101473">
    <property type="entry name" value="DhaL-like"/>
    <property type="match status" value="1"/>
</dbReference>
<dbReference type="InterPro" id="IPR050270">
    <property type="entry name" value="DegV_domain_contain"/>
</dbReference>
<keyword evidence="1" id="KW-0446">Lipid-binding</keyword>
<dbReference type="Proteomes" id="UP000470082">
    <property type="component" value="Unassembled WGS sequence"/>
</dbReference>
<dbReference type="Gene3D" id="1.25.40.340">
    <property type="match status" value="1"/>
</dbReference>
<reference evidence="3 4" key="1">
    <citation type="submission" date="2019-08" db="EMBL/GenBank/DDBJ databases">
        <title>In-depth cultivation of the pig gut microbiome towards novel bacterial diversity and tailored functional studies.</title>
        <authorList>
            <person name="Wylensek D."/>
            <person name="Hitch T.C.A."/>
            <person name="Clavel T."/>
        </authorList>
    </citation>
    <scope>NUCLEOTIDE SEQUENCE [LARGE SCALE GENOMIC DNA]</scope>
    <source>
        <strain evidence="3 4">LKV-178-WT-2G</strain>
    </source>
</reference>
<dbReference type="GO" id="GO:0004371">
    <property type="term" value="F:glycerone kinase activity"/>
    <property type="evidence" value="ECO:0007669"/>
    <property type="project" value="InterPro"/>
</dbReference>
<dbReference type="NCBIfam" id="TIGR03599">
    <property type="entry name" value="YloV"/>
    <property type="match status" value="1"/>
</dbReference>
<evidence type="ECO:0000313" key="4">
    <source>
        <dbReference type="Proteomes" id="UP000470082"/>
    </source>
</evidence>